<dbReference type="AlphaFoldDB" id="B9TF52"/>
<reference evidence="2" key="1">
    <citation type="journal article" date="2010" name="Nat. Biotechnol.">
        <title>Draft genome sequence of the oilseed species Ricinus communis.</title>
        <authorList>
            <person name="Chan A.P."/>
            <person name="Crabtree J."/>
            <person name="Zhao Q."/>
            <person name="Lorenzi H."/>
            <person name="Orvis J."/>
            <person name="Puiu D."/>
            <person name="Melake-Berhan A."/>
            <person name="Jones K.M."/>
            <person name="Redman J."/>
            <person name="Chen G."/>
            <person name="Cahoon E.B."/>
            <person name="Gedil M."/>
            <person name="Stanke M."/>
            <person name="Haas B.J."/>
            <person name="Wortman J.R."/>
            <person name="Fraser-Liggett C.M."/>
            <person name="Ravel J."/>
            <person name="Rabinowicz P.D."/>
        </authorList>
    </citation>
    <scope>NUCLEOTIDE SEQUENCE [LARGE SCALE GENOMIC DNA]</scope>
    <source>
        <strain evidence="2">cv. Hale</strain>
    </source>
</reference>
<sequence>MLVIYQDLQNFDCALLDQAKRIVMSVLDRIVDHSFLRQADLAVQRGQDLGLVLEMPVDRTARYACALGNLFEARAADAVFIEDLGGGCEDFLAGLGGIFL</sequence>
<feature type="non-terminal residue" evidence="1">
    <location>
        <position position="100"/>
    </location>
</feature>
<evidence type="ECO:0000313" key="1">
    <source>
        <dbReference type="EMBL" id="EEF25511.1"/>
    </source>
</evidence>
<dbReference type="InParanoid" id="B9TF52"/>
<keyword evidence="2" id="KW-1185">Reference proteome</keyword>
<proteinExistence type="predicted"/>
<accession>B9TF52</accession>
<organism evidence="1 2">
    <name type="scientific">Ricinus communis</name>
    <name type="common">Castor bean</name>
    <dbReference type="NCBI Taxonomy" id="3988"/>
    <lineage>
        <taxon>Eukaryota</taxon>
        <taxon>Viridiplantae</taxon>
        <taxon>Streptophyta</taxon>
        <taxon>Embryophyta</taxon>
        <taxon>Tracheophyta</taxon>
        <taxon>Spermatophyta</taxon>
        <taxon>Magnoliopsida</taxon>
        <taxon>eudicotyledons</taxon>
        <taxon>Gunneridae</taxon>
        <taxon>Pentapetalae</taxon>
        <taxon>rosids</taxon>
        <taxon>fabids</taxon>
        <taxon>Malpighiales</taxon>
        <taxon>Euphorbiaceae</taxon>
        <taxon>Acalyphoideae</taxon>
        <taxon>Acalypheae</taxon>
        <taxon>Ricinus</taxon>
    </lineage>
</organism>
<name>B9TF52_RICCO</name>
<evidence type="ECO:0000313" key="2">
    <source>
        <dbReference type="Proteomes" id="UP000008311"/>
    </source>
</evidence>
<protein>
    <submittedName>
        <fullName evidence="1">Uncharacterized protein</fullName>
    </submittedName>
</protein>
<gene>
    <name evidence="1" type="ORF">RCOM_1900230</name>
</gene>
<dbReference type="EMBL" id="EQ979514">
    <property type="protein sequence ID" value="EEF25511.1"/>
    <property type="molecule type" value="Genomic_DNA"/>
</dbReference>
<dbReference type="Proteomes" id="UP000008311">
    <property type="component" value="Unassembled WGS sequence"/>
</dbReference>